<dbReference type="Pfam" id="PF13356">
    <property type="entry name" value="Arm-DNA-bind_3"/>
    <property type="match status" value="1"/>
</dbReference>
<dbReference type="InterPro" id="IPR002104">
    <property type="entry name" value="Integrase_catalytic"/>
</dbReference>
<evidence type="ECO:0000259" key="7">
    <source>
        <dbReference type="PROSITE" id="PS51900"/>
    </source>
</evidence>
<dbReference type="Gene3D" id="1.10.443.10">
    <property type="entry name" value="Intergrase catalytic core"/>
    <property type="match status" value="1"/>
</dbReference>
<gene>
    <name evidence="8" type="ORF">SAMN05192566_1564</name>
</gene>
<dbReference type="Gene3D" id="3.30.160.390">
    <property type="entry name" value="Integrase, DNA-binding domain"/>
    <property type="match status" value="1"/>
</dbReference>
<keyword evidence="3 5" id="KW-0238">DNA-binding</keyword>
<evidence type="ECO:0000256" key="3">
    <source>
        <dbReference type="ARBA" id="ARBA00023125"/>
    </source>
</evidence>
<evidence type="ECO:0000259" key="6">
    <source>
        <dbReference type="PROSITE" id="PS51898"/>
    </source>
</evidence>
<dbReference type="GO" id="GO:0003677">
    <property type="term" value="F:DNA binding"/>
    <property type="evidence" value="ECO:0007669"/>
    <property type="project" value="UniProtKB-UniRule"/>
</dbReference>
<evidence type="ECO:0000256" key="1">
    <source>
        <dbReference type="ARBA" id="ARBA00008857"/>
    </source>
</evidence>
<dbReference type="Gene3D" id="1.10.150.130">
    <property type="match status" value="1"/>
</dbReference>
<proteinExistence type="inferred from homology"/>
<accession>A0A1G9CPN4</accession>
<dbReference type="RefSeq" id="WP_091471591.1">
    <property type="nucleotide sequence ID" value="NZ_FNFX01000003.1"/>
</dbReference>
<dbReference type="GO" id="GO:0006310">
    <property type="term" value="P:DNA recombination"/>
    <property type="evidence" value="ECO:0007669"/>
    <property type="project" value="UniProtKB-KW"/>
</dbReference>
<dbReference type="InterPro" id="IPR050808">
    <property type="entry name" value="Phage_Integrase"/>
</dbReference>
<dbReference type="InterPro" id="IPR004107">
    <property type="entry name" value="Integrase_SAM-like_N"/>
</dbReference>
<feature type="domain" description="Core-binding (CB)" evidence="7">
    <location>
        <begin position="103"/>
        <end position="184"/>
    </location>
</feature>
<comment type="similarity">
    <text evidence="1">Belongs to the 'phage' integrase family.</text>
</comment>
<dbReference type="EMBL" id="FNFX01000003">
    <property type="protein sequence ID" value="SDK53588.1"/>
    <property type="molecule type" value="Genomic_DNA"/>
</dbReference>
<dbReference type="CDD" id="cd00796">
    <property type="entry name" value="INT_Rci_Hp1_C"/>
    <property type="match status" value="1"/>
</dbReference>
<keyword evidence="2" id="KW-0229">DNA integration</keyword>
<dbReference type="PANTHER" id="PTHR30629:SF2">
    <property type="entry name" value="PROPHAGE INTEGRASE INTS-RELATED"/>
    <property type="match status" value="1"/>
</dbReference>
<dbReference type="PROSITE" id="PS51900">
    <property type="entry name" value="CB"/>
    <property type="match status" value="1"/>
</dbReference>
<dbReference type="InterPro" id="IPR010998">
    <property type="entry name" value="Integrase_recombinase_N"/>
</dbReference>
<dbReference type="PANTHER" id="PTHR30629">
    <property type="entry name" value="PROPHAGE INTEGRASE"/>
    <property type="match status" value="1"/>
</dbReference>
<dbReference type="InterPro" id="IPR013762">
    <property type="entry name" value="Integrase-like_cat_sf"/>
</dbReference>
<dbReference type="STRING" id="492660.SAMN05192566_1564"/>
<dbReference type="Proteomes" id="UP000198629">
    <property type="component" value="Unassembled WGS sequence"/>
</dbReference>
<reference evidence="9" key="1">
    <citation type="submission" date="2016-10" db="EMBL/GenBank/DDBJ databases">
        <authorList>
            <person name="Varghese N."/>
            <person name="Submissions S."/>
        </authorList>
    </citation>
    <scope>NUCLEOTIDE SEQUENCE [LARGE SCALE GENOMIC DNA]</scope>
    <source>
        <strain evidence="9">CBMB127</strain>
    </source>
</reference>
<feature type="domain" description="Tyr recombinase" evidence="6">
    <location>
        <begin position="206"/>
        <end position="380"/>
    </location>
</feature>
<dbReference type="InterPro" id="IPR038488">
    <property type="entry name" value="Integrase_DNA-bd_sf"/>
</dbReference>
<dbReference type="InterPro" id="IPR025166">
    <property type="entry name" value="Integrase_DNA_bind_dom"/>
</dbReference>
<dbReference type="PROSITE" id="PS51898">
    <property type="entry name" value="TYR_RECOMBINASE"/>
    <property type="match status" value="1"/>
</dbReference>
<protein>
    <submittedName>
        <fullName evidence="8">Site-specific recombinase XerD</fullName>
    </submittedName>
</protein>
<dbReference type="InterPro" id="IPR044068">
    <property type="entry name" value="CB"/>
</dbReference>
<evidence type="ECO:0000256" key="4">
    <source>
        <dbReference type="ARBA" id="ARBA00023172"/>
    </source>
</evidence>
<sequence length="395" mass="44767">MAVVQLTQAWIDANLFCPEGKKKIELVSSDRSGLYISVNEASNGVGTYFLRYKDVNNKSCHQKIGRTSDMTLAAAKEAVKTLKAEIALGADPRAEEKSRLAVITYDAFFDEYYLPYAKTHKRSWGRDEELYRLRIQPAFGTRRLNDVTRLQIQKFHAKLMNEGLAAATANHHIKLIRRMLNLAIEWSIISGPNPASRIQMFAEDNQIERYMGEAELQRLLEVLRTDKRQGVCRIALFLLSTGARLNEALSAKWERVDVEKRIWRVPATNSKSKRMRAIPLNDAAMAEISALDTKGEYEHLFINKRTKLPYVNIAKVWEDLREKAGLPKLRLHDLRHQFASFLVNDGQSLYTVQQILGHSDPSVTQRYAHLSVTALQNAANSASKQIQSAKVSKAA</sequence>
<dbReference type="AlphaFoldDB" id="A0A1G9CPN4"/>
<evidence type="ECO:0000313" key="8">
    <source>
        <dbReference type="EMBL" id="SDK53588.1"/>
    </source>
</evidence>
<dbReference type="InterPro" id="IPR011010">
    <property type="entry name" value="DNA_brk_join_enz"/>
</dbReference>
<keyword evidence="9" id="KW-1185">Reference proteome</keyword>
<dbReference type="Pfam" id="PF00589">
    <property type="entry name" value="Phage_integrase"/>
    <property type="match status" value="1"/>
</dbReference>
<evidence type="ECO:0000256" key="2">
    <source>
        <dbReference type="ARBA" id="ARBA00022908"/>
    </source>
</evidence>
<keyword evidence="4" id="KW-0233">DNA recombination</keyword>
<evidence type="ECO:0000313" key="9">
    <source>
        <dbReference type="Proteomes" id="UP000198629"/>
    </source>
</evidence>
<dbReference type="OrthoDB" id="9775880at2"/>
<dbReference type="GO" id="GO:0015074">
    <property type="term" value="P:DNA integration"/>
    <property type="evidence" value="ECO:0007669"/>
    <property type="project" value="UniProtKB-KW"/>
</dbReference>
<dbReference type="SUPFAM" id="SSF56349">
    <property type="entry name" value="DNA breaking-rejoining enzymes"/>
    <property type="match status" value="1"/>
</dbReference>
<organism evidence="8 9">
    <name type="scientific">Methylophilus rhizosphaerae</name>
    <dbReference type="NCBI Taxonomy" id="492660"/>
    <lineage>
        <taxon>Bacteria</taxon>
        <taxon>Pseudomonadati</taxon>
        <taxon>Pseudomonadota</taxon>
        <taxon>Betaproteobacteria</taxon>
        <taxon>Nitrosomonadales</taxon>
        <taxon>Methylophilaceae</taxon>
        <taxon>Methylophilus</taxon>
    </lineage>
</organism>
<evidence type="ECO:0000256" key="5">
    <source>
        <dbReference type="PROSITE-ProRule" id="PRU01248"/>
    </source>
</evidence>
<name>A0A1G9CPN4_9PROT</name>
<dbReference type="Pfam" id="PF14659">
    <property type="entry name" value="Phage_int_SAM_3"/>
    <property type="match status" value="1"/>
</dbReference>